<dbReference type="Proteomes" id="UP000245124">
    <property type="component" value="Unassembled WGS sequence"/>
</dbReference>
<evidence type="ECO:0000313" key="1">
    <source>
        <dbReference type="EMBL" id="GBG18687.1"/>
    </source>
</evidence>
<proteinExistence type="predicted"/>
<evidence type="ECO:0000313" key="2">
    <source>
        <dbReference type="Proteomes" id="UP000245124"/>
    </source>
</evidence>
<comment type="caution">
    <text evidence="1">The sequence shown here is derived from an EMBL/GenBank/DDBJ whole genome shotgun (WGS) entry which is preliminary data.</text>
</comment>
<organism evidence="1 2">
    <name type="scientific">Nostoc commune NIES-4072</name>
    <dbReference type="NCBI Taxonomy" id="2005467"/>
    <lineage>
        <taxon>Bacteria</taxon>
        <taxon>Bacillati</taxon>
        <taxon>Cyanobacteriota</taxon>
        <taxon>Cyanophyceae</taxon>
        <taxon>Nostocales</taxon>
        <taxon>Nostocaceae</taxon>
        <taxon>Nostoc</taxon>
    </lineage>
</organism>
<dbReference type="EMBL" id="BDUD01000001">
    <property type="protein sequence ID" value="GBG18687.1"/>
    <property type="molecule type" value="Genomic_DNA"/>
</dbReference>
<sequence length="43" mass="4520">MILPLTNGSPDWVNAIASSGTTLKEGAVLILLAIMPTELKLLN</sequence>
<dbReference type="AlphaFoldDB" id="A0A2R5FIX2"/>
<name>A0A2R5FIX2_NOSCO</name>
<protein>
    <submittedName>
        <fullName evidence="1">Uncharacterized protein</fullName>
    </submittedName>
</protein>
<accession>A0A2R5FIX2</accession>
<reference evidence="1 2" key="1">
    <citation type="submission" date="2017-06" db="EMBL/GenBank/DDBJ databases">
        <title>Genome sequencing of cyanobaciteial culture collection at National Institute for Environmental Studies (NIES).</title>
        <authorList>
            <person name="Hirose Y."/>
            <person name="Shimura Y."/>
            <person name="Fujisawa T."/>
            <person name="Nakamura Y."/>
            <person name="Kawachi M."/>
        </authorList>
    </citation>
    <scope>NUCLEOTIDE SEQUENCE [LARGE SCALE GENOMIC DNA]</scope>
    <source>
        <strain evidence="1 2">NIES-4072</strain>
    </source>
</reference>
<keyword evidence="2" id="KW-1185">Reference proteome</keyword>
<dbReference type="RefSeq" id="WP_280524408.1">
    <property type="nucleotide sequence ID" value="NZ_BDUD01000001.1"/>
</dbReference>
<gene>
    <name evidence="1" type="ORF">NIES4072_23520</name>
</gene>